<feature type="transmembrane region" description="Helical" evidence="1">
    <location>
        <begin position="139"/>
        <end position="157"/>
    </location>
</feature>
<evidence type="ECO:0000313" key="3">
    <source>
        <dbReference type="Proteomes" id="UP001241472"/>
    </source>
</evidence>
<comment type="caution">
    <text evidence="2">The sequence shown here is derived from an EMBL/GenBank/DDBJ whole genome shotgun (WGS) entry which is preliminary data.</text>
</comment>
<evidence type="ECO:0000313" key="2">
    <source>
        <dbReference type="EMBL" id="MDP9838102.1"/>
    </source>
</evidence>
<organism evidence="2 3">
    <name type="scientific">Neorhizobium huautlense</name>
    <dbReference type="NCBI Taxonomy" id="67774"/>
    <lineage>
        <taxon>Bacteria</taxon>
        <taxon>Pseudomonadati</taxon>
        <taxon>Pseudomonadota</taxon>
        <taxon>Alphaproteobacteria</taxon>
        <taxon>Hyphomicrobiales</taxon>
        <taxon>Rhizobiaceae</taxon>
        <taxon>Rhizobium/Agrobacterium group</taxon>
        <taxon>Neorhizobium</taxon>
    </lineage>
</organism>
<feature type="transmembrane region" description="Helical" evidence="1">
    <location>
        <begin position="111"/>
        <end position="127"/>
    </location>
</feature>
<feature type="transmembrane region" description="Helical" evidence="1">
    <location>
        <begin position="14"/>
        <end position="34"/>
    </location>
</feature>
<reference evidence="2 3" key="1">
    <citation type="submission" date="2023-07" db="EMBL/GenBank/DDBJ databases">
        <title>Sorghum-associated microbial communities from plants grown in Nebraska, USA.</title>
        <authorList>
            <person name="Schachtman D."/>
        </authorList>
    </citation>
    <scope>NUCLEOTIDE SEQUENCE [LARGE SCALE GENOMIC DNA]</scope>
    <source>
        <strain evidence="2 3">DS1307</strain>
    </source>
</reference>
<keyword evidence="1" id="KW-1133">Transmembrane helix</keyword>
<keyword evidence="1" id="KW-0472">Membrane</keyword>
<keyword evidence="1" id="KW-0812">Transmembrane</keyword>
<sequence>MERLAFAYMNLDPWLLKGVTILALVLGSLAYYLTRSSFPSVSRLAYLCWLAVLLPLSAFASLIWVYAPEAAASQLLPALIIGEVVLFILIGYAFGPVLAGRSNNAYGTAGRWWFGYIPFVNLALFYTASREARQAGRKWLWLGGVGCVLSGLVVYGVNAQVQKISLGIVSKISAQEGARNPGYTASMIRGGLDVRPLPDMLEKLASQVKTPQRVDEATVLVYVGSHGDMLRYEYDVASEASSLPPVIVDRISSVFCYGGLAPVIEAGATIKAIYSNSAKMLMADLEINQDICRALPSI</sequence>
<proteinExistence type="predicted"/>
<dbReference type="Proteomes" id="UP001241472">
    <property type="component" value="Unassembled WGS sequence"/>
</dbReference>
<feature type="transmembrane region" description="Helical" evidence="1">
    <location>
        <begin position="46"/>
        <end position="67"/>
    </location>
</feature>
<feature type="transmembrane region" description="Helical" evidence="1">
    <location>
        <begin position="79"/>
        <end position="99"/>
    </location>
</feature>
<accession>A0ABT9PUG3</accession>
<keyword evidence="3" id="KW-1185">Reference proteome</keyword>
<name>A0ABT9PUG3_9HYPH</name>
<dbReference type="EMBL" id="JAUSRF010000008">
    <property type="protein sequence ID" value="MDP9838102.1"/>
    <property type="molecule type" value="Genomic_DNA"/>
</dbReference>
<evidence type="ECO:0000256" key="1">
    <source>
        <dbReference type="SAM" id="Phobius"/>
    </source>
</evidence>
<dbReference type="RefSeq" id="WP_306835611.1">
    <property type="nucleotide sequence ID" value="NZ_JAUSRF010000008.1"/>
</dbReference>
<gene>
    <name evidence="2" type="ORF">J2T09_002862</name>
</gene>
<protein>
    <submittedName>
        <fullName evidence="2">Uncharacterized protein</fullName>
    </submittedName>
</protein>